<dbReference type="EMBL" id="CP015772">
    <property type="protein sequence ID" value="ANH82294.1"/>
    <property type="molecule type" value="Genomic_DNA"/>
</dbReference>
<evidence type="ECO:0000256" key="1">
    <source>
        <dbReference type="SAM" id="Phobius"/>
    </source>
</evidence>
<sequence length="139" mass="15938">MYNQPYFSAGSIVICLGIGIIVIIALWKIFEKAGRSGWEAIIPIYNMYILLKIVGKPGWWLILMLIPFLNFIFSIWTINMLSKSFGKDEGFTVGLILLGFIFYPILGFGNARYLGPYGDPRAFQAYQQGNRFDFEKKNF</sequence>
<keyword evidence="1" id="KW-0472">Membrane</keyword>
<dbReference type="Proteomes" id="UP000077667">
    <property type="component" value="Chromosome"/>
</dbReference>
<dbReference type="STRING" id="1176587.A8C56_16195"/>
<dbReference type="InterPro" id="IPR043739">
    <property type="entry name" value="DUF5684"/>
</dbReference>
<protein>
    <recommendedName>
        <fullName evidence="4">Signal peptidase I</fullName>
    </recommendedName>
</protein>
<feature type="transmembrane region" description="Helical" evidence="1">
    <location>
        <begin position="90"/>
        <end position="109"/>
    </location>
</feature>
<evidence type="ECO:0000313" key="3">
    <source>
        <dbReference type="Proteomes" id="UP000077667"/>
    </source>
</evidence>
<reference evidence="2 3" key="1">
    <citation type="submission" date="2016-05" db="EMBL/GenBank/DDBJ databases">
        <title>Niabella ginsenosidivorans BS26 whole genome sequencing.</title>
        <authorList>
            <person name="Im W.T."/>
            <person name="Siddiqi M.Z."/>
        </authorList>
    </citation>
    <scope>NUCLEOTIDE SEQUENCE [LARGE SCALE GENOMIC DNA]</scope>
    <source>
        <strain evidence="2 3">BS26</strain>
    </source>
</reference>
<dbReference type="AlphaFoldDB" id="A0A1A9I6X7"/>
<proteinExistence type="predicted"/>
<accession>A0A1A9I6X7</accession>
<dbReference type="RefSeq" id="WP_067758233.1">
    <property type="nucleotide sequence ID" value="NZ_CP015772.1"/>
</dbReference>
<evidence type="ECO:0008006" key="4">
    <source>
        <dbReference type="Google" id="ProtNLM"/>
    </source>
</evidence>
<keyword evidence="1" id="KW-1133">Transmembrane helix</keyword>
<dbReference type="OrthoDB" id="2376202at2"/>
<feature type="transmembrane region" description="Helical" evidence="1">
    <location>
        <begin position="6"/>
        <end position="30"/>
    </location>
</feature>
<name>A0A1A9I6X7_9BACT</name>
<gene>
    <name evidence="2" type="ORF">A8C56_16195</name>
</gene>
<dbReference type="KEGG" id="nia:A8C56_16195"/>
<keyword evidence="3" id="KW-1185">Reference proteome</keyword>
<dbReference type="Pfam" id="PF18936">
    <property type="entry name" value="DUF5684"/>
    <property type="match status" value="1"/>
</dbReference>
<feature type="transmembrane region" description="Helical" evidence="1">
    <location>
        <begin position="60"/>
        <end position="78"/>
    </location>
</feature>
<evidence type="ECO:0000313" key="2">
    <source>
        <dbReference type="EMBL" id="ANH82294.1"/>
    </source>
</evidence>
<keyword evidence="1" id="KW-0812">Transmembrane</keyword>
<organism evidence="2 3">
    <name type="scientific">Niabella ginsenosidivorans</name>
    <dbReference type="NCBI Taxonomy" id="1176587"/>
    <lineage>
        <taxon>Bacteria</taxon>
        <taxon>Pseudomonadati</taxon>
        <taxon>Bacteroidota</taxon>
        <taxon>Chitinophagia</taxon>
        <taxon>Chitinophagales</taxon>
        <taxon>Chitinophagaceae</taxon>
        <taxon>Niabella</taxon>
    </lineage>
</organism>